<evidence type="ECO:0000259" key="4">
    <source>
        <dbReference type="Pfam" id="PF00326"/>
    </source>
</evidence>
<dbReference type="Gene3D" id="3.40.50.1820">
    <property type="entry name" value="alpha/beta hydrolase"/>
    <property type="match status" value="1"/>
</dbReference>
<proteinExistence type="predicted"/>
<evidence type="ECO:0000256" key="2">
    <source>
        <dbReference type="ARBA" id="ARBA00022801"/>
    </source>
</evidence>
<sequence length="686" mass="76128">MAATVTVTAQDDPYLWLEDVEGERAIEWVEAHNKKSLERLTTDSRFESIQQGLLQDYNASDKIAYGKLLGGAVHNFWQDETHVRGLWRRASWRSYTASEPKWVEILDIDKLAADEGENWVYKERQCLPPDFGLCLISLSRGGGDAVVMREFDAVLKQFVAGGFVTEEAKQGSVWIDKNTLLISTDFGINTMTDSGYPNEVRVWKRGYPLASARTVHTGDLTDVGSFPFASHRPEGSVIGVVRAPDFFTEIVYVLKGDKDEEEMRELYLPRTISFKGIFHHNAILTMRESWRLKSGKTIPAGSLISVNIEDAIDGIPENSLRVVFTPDTTSAIDDVAIGQNRIFINLLDTVTGQMLTATESADGWDITPTDTPENGSISLISADEWSDAALINFESFLQPSTLYAIYRGSEPATIQALPDRFDATGMIAEQEFAVSKDGTRIPYFIIRTEGAPMDGTTPTILYGYGGFEVSLPPIYLNGPSKAWLEAGGAYVIANIRGGGEFGPAWHQAALKENRQHAFDDFIAVAEHLVETGLTSKQHLGIRGGSNGGLLMGAMLTQRPDLFKAVICAVPLLDMMRYHTLLAGASWMGEYGNPDVPEERDYILKYSPYQNLKTDTEYPEVFFYTSTKDDRVHPGHARKMAAKMEDMGKPVLYYENTEGGHSAAANLQQRAFTDALQVVYALQKLKD</sequence>
<feature type="domain" description="Peptidase S9 prolyl oligopeptidase catalytic" evidence="4">
    <location>
        <begin position="483"/>
        <end position="669"/>
    </location>
</feature>
<organism evidence="6 7">
    <name type="scientific">Kordiimonas pumila</name>
    <dbReference type="NCBI Taxonomy" id="2161677"/>
    <lineage>
        <taxon>Bacteria</taxon>
        <taxon>Pseudomonadati</taxon>
        <taxon>Pseudomonadota</taxon>
        <taxon>Alphaproteobacteria</taxon>
        <taxon>Kordiimonadales</taxon>
        <taxon>Kordiimonadaceae</taxon>
        <taxon>Kordiimonas</taxon>
    </lineage>
</organism>
<dbReference type="RefSeq" id="WP_194213867.1">
    <property type="nucleotide sequence ID" value="NZ_CP061205.1"/>
</dbReference>
<dbReference type="Pfam" id="PF00326">
    <property type="entry name" value="Peptidase_S9"/>
    <property type="match status" value="1"/>
</dbReference>
<dbReference type="PANTHER" id="PTHR42881:SF13">
    <property type="entry name" value="PROLYL ENDOPEPTIDASE"/>
    <property type="match status" value="1"/>
</dbReference>
<evidence type="ECO:0000256" key="3">
    <source>
        <dbReference type="ARBA" id="ARBA00022825"/>
    </source>
</evidence>
<dbReference type="PANTHER" id="PTHR42881">
    <property type="entry name" value="PROLYL ENDOPEPTIDASE"/>
    <property type="match status" value="1"/>
</dbReference>
<evidence type="ECO:0000256" key="1">
    <source>
        <dbReference type="ARBA" id="ARBA00022670"/>
    </source>
</evidence>
<protein>
    <submittedName>
        <fullName evidence="6">Prolyl oligopeptidase family protein</fullName>
    </submittedName>
</protein>
<keyword evidence="3" id="KW-0720">Serine protease</keyword>
<dbReference type="InterPro" id="IPR001375">
    <property type="entry name" value="Peptidase_S9_cat"/>
</dbReference>
<name>A0ABV7D6A7_9PROT</name>
<dbReference type="Gene3D" id="2.130.10.120">
    <property type="entry name" value="Prolyl oligopeptidase, N-terminal domain"/>
    <property type="match status" value="1"/>
</dbReference>
<gene>
    <name evidence="6" type="ORF">ACFOKA_11215</name>
</gene>
<keyword evidence="1" id="KW-0645">Protease</keyword>
<dbReference type="EMBL" id="JBHRSL010000010">
    <property type="protein sequence ID" value="MFC3052471.1"/>
    <property type="molecule type" value="Genomic_DNA"/>
</dbReference>
<dbReference type="SUPFAM" id="SSF53474">
    <property type="entry name" value="alpha/beta-Hydrolases"/>
    <property type="match status" value="1"/>
</dbReference>
<reference evidence="7" key="1">
    <citation type="journal article" date="2019" name="Int. J. Syst. Evol. Microbiol.">
        <title>The Global Catalogue of Microorganisms (GCM) 10K type strain sequencing project: providing services to taxonomists for standard genome sequencing and annotation.</title>
        <authorList>
            <consortium name="The Broad Institute Genomics Platform"/>
            <consortium name="The Broad Institute Genome Sequencing Center for Infectious Disease"/>
            <person name="Wu L."/>
            <person name="Ma J."/>
        </authorList>
    </citation>
    <scope>NUCLEOTIDE SEQUENCE [LARGE SCALE GENOMIC DNA]</scope>
    <source>
        <strain evidence="7">KCTC 62164</strain>
    </source>
</reference>
<dbReference type="PRINTS" id="PR00862">
    <property type="entry name" value="PROLIGOPTASE"/>
</dbReference>
<dbReference type="InterPro" id="IPR051167">
    <property type="entry name" value="Prolyl_oligopep/macrocyclase"/>
</dbReference>
<dbReference type="InterPro" id="IPR029058">
    <property type="entry name" value="AB_hydrolase_fold"/>
</dbReference>
<accession>A0ABV7D6A7</accession>
<evidence type="ECO:0000259" key="5">
    <source>
        <dbReference type="Pfam" id="PF02897"/>
    </source>
</evidence>
<dbReference type="SUPFAM" id="SSF50993">
    <property type="entry name" value="Peptidase/esterase 'gauge' domain"/>
    <property type="match status" value="1"/>
</dbReference>
<comment type="caution">
    <text evidence="6">The sequence shown here is derived from an EMBL/GenBank/DDBJ whole genome shotgun (WGS) entry which is preliminary data.</text>
</comment>
<feature type="domain" description="Peptidase S9A N-terminal" evidence="5">
    <location>
        <begin position="10"/>
        <end position="404"/>
    </location>
</feature>
<dbReference type="Proteomes" id="UP001595444">
    <property type="component" value="Unassembled WGS sequence"/>
</dbReference>
<keyword evidence="2" id="KW-0378">Hydrolase</keyword>
<evidence type="ECO:0000313" key="7">
    <source>
        <dbReference type="Proteomes" id="UP001595444"/>
    </source>
</evidence>
<keyword evidence="7" id="KW-1185">Reference proteome</keyword>
<dbReference type="InterPro" id="IPR023302">
    <property type="entry name" value="Pept_S9A_N"/>
</dbReference>
<evidence type="ECO:0000313" key="6">
    <source>
        <dbReference type="EMBL" id="MFC3052471.1"/>
    </source>
</evidence>
<dbReference type="InterPro" id="IPR002470">
    <property type="entry name" value="Peptidase_S9A"/>
</dbReference>
<dbReference type="Pfam" id="PF02897">
    <property type="entry name" value="Peptidase_S9_N"/>
    <property type="match status" value="1"/>
</dbReference>